<reference evidence="1 2" key="1">
    <citation type="submission" date="2018-02" db="EMBL/GenBank/DDBJ databases">
        <title>The genomes of Aspergillus section Nigri reveals drivers in fungal speciation.</title>
        <authorList>
            <consortium name="DOE Joint Genome Institute"/>
            <person name="Vesth T.C."/>
            <person name="Nybo J."/>
            <person name="Theobald S."/>
            <person name="Brandl J."/>
            <person name="Frisvad J.C."/>
            <person name="Nielsen K.F."/>
            <person name="Lyhne E.K."/>
            <person name="Kogle M.E."/>
            <person name="Kuo A."/>
            <person name="Riley R."/>
            <person name="Clum A."/>
            <person name="Nolan M."/>
            <person name="Lipzen A."/>
            <person name="Salamov A."/>
            <person name="Henrissat B."/>
            <person name="Wiebenga A."/>
            <person name="De vries R.P."/>
            <person name="Grigoriev I.V."/>
            <person name="Mortensen U.H."/>
            <person name="Andersen M.R."/>
            <person name="Baker S.E."/>
        </authorList>
    </citation>
    <scope>NUCLEOTIDE SEQUENCE [LARGE SCALE GENOMIC DNA]</scope>
    <source>
        <strain evidence="1 2">CBS 121593</strain>
    </source>
</reference>
<organism evidence="1 2">
    <name type="scientific">Aspergillus ibericus CBS 121593</name>
    <dbReference type="NCBI Taxonomy" id="1448316"/>
    <lineage>
        <taxon>Eukaryota</taxon>
        <taxon>Fungi</taxon>
        <taxon>Dikarya</taxon>
        <taxon>Ascomycota</taxon>
        <taxon>Pezizomycotina</taxon>
        <taxon>Eurotiomycetes</taxon>
        <taxon>Eurotiomycetidae</taxon>
        <taxon>Eurotiales</taxon>
        <taxon>Aspergillaceae</taxon>
        <taxon>Aspergillus</taxon>
        <taxon>Aspergillus subgen. Circumdati</taxon>
    </lineage>
</organism>
<keyword evidence="2" id="KW-1185">Reference proteome</keyword>
<accession>A0A395GIQ3</accession>
<evidence type="ECO:0000313" key="2">
    <source>
        <dbReference type="Proteomes" id="UP000249402"/>
    </source>
</evidence>
<sequence length="210" mass="23427">MSCCARFSQIRVAWCSWDARGMLMPESWEEQSGPVRYLTVGFGSKLEDSLNLMSGSSQSQERARPTAAQWVVRVNAFVVAREGLGGSCYPETPMVPDPARVQPWIIRSWFPSSHDTSMMSAIPREVQWLVFYELPVMANCLSPSAKGAGSGLRWYFCYLPLTSIHFAGACPKPVSRTVLSKDPPSLPDRNEMYHIYLSVKPDVNGTLQLS</sequence>
<name>A0A395GIQ3_9EURO</name>
<dbReference type="Proteomes" id="UP000249402">
    <property type="component" value="Unassembled WGS sequence"/>
</dbReference>
<dbReference type="RefSeq" id="XP_025569663.1">
    <property type="nucleotide sequence ID" value="XM_025714780.1"/>
</dbReference>
<proteinExistence type="predicted"/>
<dbReference type="VEuPathDB" id="FungiDB:BO80DRAFT_265574"/>
<protein>
    <submittedName>
        <fullName evidence="1">Uncharacterized protein</fullName>
    </submittedName>
</protein>
<dbReference type="EMBL" id="KZ824495">
    <property type="protein sequence ID" value="RAK95335.1"/>
    <property type="molecule type" value="Genomic_DNA"/>
</dbReference>
<dbReference type="GeneID" id="37219645"/>
<dbReference type="AlphaFoldDB" id="A0A395GIQ3"/>
<evidence type="ECO:0000313" key="1">
    <source>
        <dbReference type="EMBL" id="RAK95335.1"/>
    </source>
</evidence>
<gene>
    <name evidence="1" type="ORF">BO80DRAFT_265574</name>
</gene>